<gene>
    <name evidence="7" type="ORF">LITE_LOCUS31587</name>
</gene>
<dbReference type="EMBL" id="CAMGYJ010000008">
    <property type="protein sequence ID" value="CAI0453423.1"/>
    <property type="molecule type" value="Genomic_DNA"/>
</dbReference>
<evidence type="ECO:0000256" key="3">
    <source>
        <dbReference type="ARBA" id="ARBA00022692"/>
    </source>
</evidence>
<dbReference type="AlphaFoldDB" id="A0AAV0N4I9"/>
<feature type="transmembrane region" description="Helical" evidence="6">
    <location>
        <begin position="123"/>
        <end position="144"/>
    </location>
</feature>
<comment type="similarity">
    <text evidence="2">Belongs to the major facilitator superfamily. Proton-dependent oligopeptide transporter (POT/PTR) (TC 2.A.17) family.</text>
</comment>
<evidence type="ECO:0000256" key="2">
    <source>
        <dbReference type="ARBA" id="ARBA00005982"/>
    </source>
</evidence>
<comment type="caution">
    <text evidence="7">The sequence shown here is derived from an EMBL/GenBank/DDBJ whole genome shotgun (WGS) entry which is preliminary data.</text>
</comment>
<organism evidence="7 8">
    <name type="scientific">Linum tenue</name>
    <dbReference type="NCBI Taxonomy" id="586396"/>
    <lineage>
        <taxon>Eukaryota</taxon>
        <taxon>Viridiplantae</taxon>
        <taxon>Streptophyta</taxon>
        <taxon>Embryophyta</taxon>
        <taxon>Tracheophyta</taxon>
        <taxon>Spermatophyta</taxon>
        <taxon>Magnoliopsida</taxon>
        <taxon>eudicotyledons</taxon>
        <taxon>Gunneridae</taxon>
        <taxon>Pentapetalae</taxon>
        <taxon>rosids</taxon>
        <taxon>fabids</taxon>
        <taxon>Malpighiales</taxon>
        <taxon>Linaceae</taxon>
        <taxon>Linum</taxon>
    </lineage>
</organism>
<name>A0AAV0N4I9_9ROSI</name>
<keyword evidence="5 6" id="KW-0472">Membrane</keyword>
<dbReference type="InterPro" id="IPR036259">
    <property type="entry name" value="MFS_trans_sf"/>
</dbReference>
<evidence type="ECO:0000313" key="7">
    <source>
        <dbReference type="EMBL" id="CAI0453423.1"/>
    </source>
</evidence>
<evidence type="ECO:0000256" key="6">
    <source>
        <dbReference type="SAM" id="Phobius"/>
    </source>
</evidence>
<dbReference type="GO" id="GO:0022857">
    <property type="term" value="F:transmembrane transporter activity"/>
    <property type="evidence" value="ECO:0007669"/>
    <property type="project" value="InterPro"/>
</dbReference>
<dbReference type="PANTHER" id="PTHR11654">
    <property type="entry name" value="OLIGOPEPTIDE TRANSPORTER-RELATED"/>
    <property type="match status" value="1"/>
</dbReference>
<dbReference type="InterPro" id="IPR000109">
    <property type="entry name" value="POT_fam"/>
</dbReference>
<feature type="transmembrane region" description="Helical" evidence="6">
    <location>
        <begin position="159"/>
        <end position="182"/>
    </location>
</feature>
<evidence type="ECO:0000313" key="8">
    <source>
        <dbReference type="Proteomes" id="UP001154282"/>
    </source>
</evidence>
<comment type="subcellular location">
    <subcellularLocation>
        <location evidence="1">Membrane</location>
        <topology evidence="1">Multi-pass membrane protein</topology>
    </subcellularLocation>
</comment>
<accession>A0AAV0N4I9</accession>
<dbReference type="Gene3D" id="1.20.1250.20">
    <property type="entry name" value="MFS general substrate transporter like domains"/>
    <property type="match status" value="1"/>
</dbReference>
<keyword evidence="8" id="KW-1185">Reference proteome</keyword>
<feature type="transmembrane region" description="Helical" evidence="6">
    <location>
        <begin position="236"/>
        <end position="256"/>
    </location>
</feature>
<dbReference type="Proteomes" id="UP001154282">
    <property type="component" value="Unassembled WGS sequence"/>
</dbReference>
<keyword evidence="4 6" id="KW-1133">Transmembrane helix</keyword>
<dbReference type="Pfam" id="PF00854">
    <property type="entry name" value="PTR2"/>
    <property type="match status" value="1"/>
</dbReference>
<evidence type="ECO:0000256" key="1">
    <source>
        <dbReference type="ARBA" id="ARBA00004141"/>
    </source>
</evidence>
<keyword evidence="3 6" id="KW-0812">Transmembrane</keyword>
<protein>
    <submittedName>
        <fullName evidence="7">Uncharacterized protein</fullName>
    </submittedName>
</protein>
<evidence type="ECO:0000256" key="5">
    <source>
        <dbReference type="ARBA" id="ARBA00023136"/>
    </source>
</evidence>
<feature type="transmembrane region" description="Helical" evidence="6">
    <location>
        <begin position="194"/>
        <end position="216"/>
    </location>
</feature>
<reference evidence="7" key="1">
    <citation type="submission" date="2022-08" db="EMBL/GenBank/DDBJ databases">
        <authorList>
            <person name="Gutierrez-Valencia J."/>
        </authorList>
    </citation>
    <scope>NUCLEOTIDE SEQUENCE</scope>
</reference>
<dbReference type="GO" id="GO:0016020">
    <property type="term" value="C:membrane"/>
    <property type="evidence" value="ECO:0007669"/>
    <property type="project" value="UniProtKB-SubCell"/>
</dbReference>
<proteinExistence type="inferred from homology"/>
<sequence length="265" mass="29710">MIRFLDKAAIVTPHDELNQDGSPKEPWSLCSIQQVEEVKILLRLLPVWATFVPFQLAISQLRSYIAVQALQSDTRLFGSNFEIPAPFHDVFFKLAAAIWIPIYAKLLVPAAQRITRKEGGITVLQRVGTGLFLGVVSLVVAGLIEEKRKRRMDSSMGSVWLIPQIAVAGVADKMSLVGLVIFSQQEFPERMKVVAWWAPLFLARGLGYSLAGVLVSAVHKGGNWLPNDLNQGKLDYYFFLIAGLLLMNFVCFLYYAGKYKYRCQV</sequence>
<evidence type="ECO:0000256" key="4">
    <source>
        <dbReference type="ARBA" id="ARBA00022989"/>
    </source>
</evidence>